<evidence type="ECO:0000313" key="2">
    <source>
        <dbReference type="EMBL" id="KAG2608024.1"/>
    </source>
</evidence>
<evidence type="ECO:0000256" key="1">
    <source>
        <dbReference type="SAM" id="MobiDB-lite"/>
    </source>
</evidence>
<feature type="compositionally biased region" description="Low complexity" evidence="1">
    <location>
        <begin position="160"/>
        <end position="170"/>
    </location>
</feature>
<feature type="compositionally biased region" description="Basic and acidic residues" evidence="1">
    <location>
        <begin position="150"/>
        <end position="159"/>
    </location>
</feature>
<dbReference type="EMBL" id="CM029044">
    <property type="protein sequence ID" value="KAG2608024.1"/>
    <property type="molecule type" value="Genomic_DNA"/>
</dbReference>
<organism evidence="2 3">
    <name type="scientific">Panicum virgatum</name>
    <name type="common">Blackwell switchgrass</name>
    <dbReference type="NCBI Taxonomy" id="38727"/>
    <lineage>
        <taxon>Eukaryota</taxon>
        <taxon>Viridiplantae</taxon>
        <taxon>Streptophyta</taxon>
        <taxon>Embryophyta</taxon>
        <taxon>Tracheophyta</taxon>
        <taxon>Spermatophyta</taxon>
        <taxon>Magnoliopsida</taxon>
        <taxon>Liliopsida</taxon>
        <taxon>Poales</taxon>
        <taxon>Poaceae</taxon>
        <taxon>PACMAD clade</taxon>
        <taxon>Panicoideae</taxon>
        <taxon>Panicodae</taxon>
        <taxon>Paniceae</taxon>
        <taxon>Panicinae</taxon>
        <taxon>Panicum</taxon>
        <taxon>Panicum sect. Hiantes</taxon>
    </lineage>
</organism>
<feature type="compositionally biased region" description="Low complexity" evidence="1">
    <location>
        <begin position="212"/>
        <end position="221"/>
    </location>
</feature>
<comment type="caution">
    <text evidence="2">The sequence shown here is derived from an EMBL/GenBank/DDBJ whole genome shotgun (WGS) entry which is preliminary data.</text>
</comment>
<reference evidence="2" key="1">
    <citation type="submission" date="2020-05" db="EMBL/GenBank/DDBJ databases">
        <title>WGS assembly of Panicum virgatum.</title>
        <authorList>
            <person name="Lovell J.T."/>
            <person name="Jenkins J."/>
            <person name="Shu S."/>
            <person name="Juenger T.E."/>
            <person name="Schmutz J."/>
        </authorList>
    </citation>
    <scope>NUCLEOTIDE SEQUENCE</scope>
    <source>
        <strain evidence="2">AP13</strain>
    </source>
</reference>
<gene>
    <name evidence="2" type="ORF">PVAP13_4NG292138</name>
</gene>
<evidence type="ECO:0000313" key="3">
    <source>
        <dbReference type="Proteomes" id="UP000823388"/>
    </source>
</evidence>
<keyword evidence="3" id="KW-1185">Reference proteome</keyword>
<feature type="region of interest" description="Disordered" evidence="1">
    <location>
        <begin position="97"/>
        <end position="307"/>
    </location>
</feature>
<dbReference type="Proteomes" id="UP000823388">
    <property type="component" value="Chromosome 4N"/>
</dbReference>
<sequence>MHLPRHPFACACRRLAAAVSSPALPLAHGAPRRASRGCVGPAELRGGRAGEGQARRPPSPSPAPPPSRAPAVALCSPSSSVRVCGRGVATLPCSLGGERKRRSAARAAGVGGGPPPRVRGPRAGELPGELRIGGGPPPRRASNRRQNWRWARDAPRARDSPAPAARPYRPCTVPPRLPARRAAPQGGGERSGEDAPPSRPPARPRHRRLARPHPAATPPRARGGKQGRGARSWRRSRGGALRPPAATDARAGVASSATARVYGHRDGRWEEAGPLADGGEAGRRERKRRVEREWPGWQPRHKIAATS</sequence>
<feature type="compositionally biased region" description="Pro residues" evidence="1">
    <location>
        <begin position="57"/>
        <end position="68"/>
    </location>
</feature>
<protein>
    <submittedName>
        <fullName evidence="2">Uncharacterized protein</fullName>
    </submittedName>
</protein>
<dbReference type="AlphaFoldDB" id="A0A8T0TG79"/>
<feature type="compositionally biased region" description="Basic and acidic residues" evidence="1">
    <location>
        <begin position="280"/>
        <end position="294"/>
    </location>
</feature>
<proteinExistence type="predicted"/>
<feature type="compositionally biased region" description="Basic residues" evidence="1">
    <location>
        <begin position="202"/>
        <end position="211"/>
    </location>
</feature>
<name>A0A8T0TG79_PANVG</name>
<feature type="region of interest" description="Disordered" evidence="1">
    <location>
        <begin position="27"/>
        <end position="73"/>
    </location>
</feature>
<accession>A0A8T0TG79</accession>